<protein>
    <submittedName>
        <fullName evidence="2">Phage portal protein</fullName>
    </submittedName>
</protein>
<dbReference type="KEGG" id="scad:DN051_32365"/>
<reference evidence="2 3" key="1">
    <citation type="journal article" date="2019" name="Int. J. Syst. Evol. Microbiol.">
        <title>Streptomyces cadmiisoli sp. nov., a novel actinomycete isolated from cadmium-contaminated soil.</title>
        <authorList>
            <person name="Li K."/>
            <person name="Tang X."/>
            <person name="Zhao J."/>
            <person name="Guo Y."/>
            <person name="Tang Y."/>
            <person name="Gao J."/>
        </authorList>
    </citation>
    <scope>NUCLEOTIDE SEQUENCE [LARGE SCALE GENOMIC DNA]</scope>
    <source>
        <strain evidence="2 3">ZFG47</strain>
    </source>
</reference>
<dbReference type="Gene3D" id="1.20.1270.210">
    <property type="match status" value="1"/>
</dbReference>
<evidence type="ECO:0000256" key="1">
    <source>
        <dbReference type="SAM" id="MobiDB-lite"/>
    </source>
</evidence>
<dbReference type="RefSeq" id="WP_112440221.1">
    <property type="nucleotide sequence ID" value="NZ_CP030073.1"/>
</dbReference>
<dbReference type="Proteomes" id="UP000249616">
    <property type="component" value="Chromosome"/>
</dbReference>
<feature type="region of interest" description="Disordered" evidence="1">
    <location>
        <begin position="389"/>
        <end position="436"/>
    </location>
</feature>
<gene>
    <name evidence="2" type="ORF">DN051_32365</name>
</gene>
<sequence length="436" mass="48390">MGLGNLFERRSAINVGDTPTWEDPAFWASKGKFTFSGKRVSNQDALTFPAVLYCVSLIADSVAALPVDTYIAGKQNKQVNNPKWLDQPNPFMTRFDFWHRIMTSLLMDGNAFIYTQRDDSGSVVALYPLDPRVVHIEPVNDGREVKFIVNGEPFDRSVILWIPAFTVPGQARGLSPLENARQAVGLGLTAEEFGARFFGQGTAMTGIIQHPGNPSRDQALMLREMFRKQHSGINNSHSLGILTGGATWQNITITPEQSQFLDTRRFQKTEIALIYRVPANQVDPTVTSSWGSGVEEQNRWFIDQTLSPWLIRIEQSISTYLLPGNRYIKFNLDARLRAKTSERYQAYATGIQYGFINADRIAELEDWEPLPDGLGETYYRPANLTPVTEETVKPVPVPAPLVPDANANDPNSNSGNDDPNNGKGVDGNQGPGNAND</sequence>
<dbReference type="AlphaFoldDB" id="A0A2Z4J6Q1"/>
<dbReference type="Pfam" id="PF04860">
    <property type="entry name" value="Phage_portal"/>
    <property type="match status" value="1"/>
</dbReference>
<feature type="compositionally biased region" description="Low complexity" evidence="1">
    <location>
        <begin position="402"/>
        <end position="422"/>
    </location>
</feature>
<dbReference type="Gene3D" id="3.30.1120.70">
    <property type="match status" value="1"/>
</dbReference>
<keyword evidence="3" id="KW-1185">Reference proteome</keyword>
<dbReference type="InterPro" id="IPR006944">
    <property type="entry name" value="Phage/GTA_portal"/>
</dbReference>
<name>A0A2Z4J6Q1_9ACTN</name>
<evidence type="ECO:0000313" key="3">
    <source>
        <dbReference type="Proteomes" id="UP000249616"/>
    </source>
</evidence>
<dbReference type="NCBIfam" id="TIGR01537">
    <property type="entry name" value="portal_HK97"/>
    <property type="match status" value="1"/>
</dbReference>
<evidence type="ECO:0000313" key="2">
    <source>
        <dbReference type="EMBL" id="AWW40794.1"/>
    </source>
</evidence>
<organism evidence="2 3">
    <name type="scientific">Streptomyces cadmiisoli</name>
    <dbReference type="NCBI Taxonomy" id="2184053"/>
    <lineage>
        <taxon>Bacteria</taxon>
        <taxon>Bacillati</taxon>
        <taxon>Actinomycetota</taxon>
        <taxon>Actinomycetes</taxon>
        <taxon>Kitasatosporales</taxon>
        <taxon>Streptomycetaceae</taxon>
        <taxon>Streptomyces</taxon>
        <taxon>Streptomyces aurantiacus group</taxon>
    </lineage>
</organism>
<dbReference type="EMBL" id="CP030073">
    <property type="protein sequence ID" value="AWW40794.1"/>
    <property type="molecule type" value="Genomic_DNA"/>
</dbReference>
<dbReference type="Gene3D" id="3.40.140.120">
    <property type="match status" value="1"/>
</dbReference>
<accession>A0A2Z4J6Q1</accession>
<proteinExistence type="predicted"/>
<dbReference type="InterPro" id="IPR006427">
    <property type="entry name" value="Portal_HK97"/>
</dbReference>